<dbReference type="AlphaFoldDB" id="A0A4R5TWR7"/>
<comment type="caution">
    <text evidence="2">The sequence shown here is derived from an EMBL/GenBank/DDBJ whole genome shotgun (WGS) entry which is preliminary data.</text>
</comment>
<organism evidence="2 3">
    <name type="scientific">Arthrobacter crusticola</name>
    <dbReference type="NCBI Taxonomy" id="2547960"/>
    <lineage>
        <taxon>Bacteria</taxon>
        <taxon>Bacillati</taxon>
        <taxon>Actinomycetota</taxon>
        <taxon>Actinomycetes</taxon>
        <taxon>Micrococcales</taxon>
        <taxon>Micrococcaceae</taxon>
        <taxon>Arthrobacter</taxon>
    </lineage>
</organism>
<name>A0A4R5TWR7_9MICC</name>
<reference evidence="2 3" key="1">
    <citation type="submission" date="2019-03" db="EMBL/GenBank/DDBJ databases">
        <title>Arthrobacter sp. nov., an bacterium isolated from biocrust in Mu Us Desert.</title>
        <authorList>
            <person name="Lixiong L."/>
        </authorList>
    </citation>
    <scope>NUCLEOTIDE SEQUENCE [LARGE SCALE GENOMIC DNA]</scope>
    <source>
        <strain evidence="2 3">SLN-3</strain>
    </source>
</reference>
<dbReference type="Proteomes" id="UP000295411">
    <property type="component" value="Unassembled WGS sequence"/>
</dbReference>
<dbReference type="EMBL" id="SMTK01000003">
    <property type="protein sequence ID" value="TDK25538.1"/>
    <property type="molecule type" value="Genomic_DNA"/>
</dbReference>
<sequence>MADARRNRNQKAVEKVISGEAKVEDRNGLALPVDAHPKPLTWSDGTVVRNRVQSYDATFGRQATDPLSLHREQATGMTTLTAPSQPGITVFNDTNPNAYYDPANPQGSVIVAGTGTRIEVVQSNRNGMLTLQVR</sequence>
<protein>
    <recommendedName>
        <fullName evidence="1">Immune inhibitor A-like metallopeptidase VEG domain-containing protein</fullName>
    </recommendedName>
</protein>
<evidence type="ECO:0000313" key="3">
    <source>
        <dbReference type="Proteomes" id="UP000295411"/>
    </source>
</evidence>
<dbReference type="OrthoDB" id="275270at2"/>
<dbReference type="InterPro" id="IPR048665">
    <property type="entry name" value="InhA-like_VEG"/>
</dbReference>
<proteinExistence type="predicted"/>
<accession>A0A4R5TWR7</accession>
<evidence type="ECO:0000313" key="2">
    <source>
        <dbReference type="EMBL" id="TDK25538.1"/>
    </source>
</evidence>
<feature type="domain" description="Immune inhibitor A-like metallopeptidase VEG" evidence="1">
    <location>
        <begin position="27"/>
        <end position="127"/>
    </location>
</feature>
<keyword evidence="3" id="KW-1185">Reference proteome</keyword>
<gene>
    <name evidence="2" type="ORF">E2F48_09820</name>
</gene>
<dbReference type="Pfam" id="PF20774">
    <property type="entry name" value="InhA-like_VEG"/>
    <property type="match status" value="1"/>
</dbReference>
<dbReference type="RefSeq" id="WP_133403800.1">
    <property type="nucleotide sequence ID" value="NZ_SMTK01000003.1"/>
</dbReference>
<evidence type="ECO:0000259" key="1">
    <source>
        <dbReference type="Pfam" id="PF20774"/>
    </source>
</evidence>